<reference evidence="6 7" key="2">
    <citation type="submission" date="2024-06" db="EMBL/GenBank/DDBJ databases">
        <title>Thioclava kandeliae sp. nov. from a rhizosphere soil sample of Kandelia candel in a mangrove.</title>
        <authorList>
            <person name="Mu T."/>
        </authorList>
    </citation>
    <scope>NUCLEOTIDE SEQUENCE [LARGE SCALE GENOMIC DNA]</scope>
    <source>
        <strain evidence="6 7">CPCC 100088</strain>
    </source>
</reference>
<feature type="domain" description="Periplasmic binding protein" evidence="5">
    <location>
        <begin position="59"/>
        <end position="263"/>
    </location>
</feature>
<evidence type="ECO:0000256" key="3">
    <source>
        <dbReference type="ARBA" id="ARBA00022729"/>
    </source>
</evidence>
<protein>
    <submittedName>
        <fullName evidence="6">Substrate-binding domain-containing protein</fullName>
    </submittedName>
</protein>
<organism evidence="6 7">
    <name type="scientific">Thioclava kandeliae</name>
    <dbReference type="NCBI Taxonomy" id="3070818"/>
    <lineage>
        <taxon>Bacteria</taxon>
        <taxon>Pseudomonadati</taxon>
        <taxon>Pseudomonadota</taxon>
        <taxon>Alphaproteobacteria</taxon>
        <taxon>Rhodobacterales</taxon>
        <taxon>Paracoccaceae</taxon>
        <taxon>Thioclava</taxon>
    </lineage>
</organism>
<dbReference type="PANTHER" id="PTHR30036:SF1">
    <property type="entry name" value="D-XYLOSE-BINDING PERIPLASMIC PROTEIN"/>
    <property type="match status" value="1"/>
</dbReference>
<dbReference type="Pfam" id="PF13407">
    <property type="entry name" value="Peripla_BP_4"/>
    <property type="match status" value="1"/>
</dbReference>
<comment type="subcellular location">
    <subcellularLocation>
        <location evidence="1">Periplasm</location>
    </subcellularLocation>
</comment>
<dbReference type="Proteomes" id="UP001438953">
    <property type="component" value="Unassembled WGS sequence"/>
</dbReference>
<dbReference type="EMBL" id="JAYWLC010000003">
    <property type="protein sequence ID" value="MER5171146.1"/>
    <property type="molecule type" value="Genomic_DNA"/>
</dbReference>
<comment type="similarity">
    <text evidence="2">Belongs to the bacterial solute-binding protein 2 family.</text>
</comment>
<evidence type="ECO:0000259" key="5">
    <source>
        <dbReference type="Pfam" id="PF13407"/>
    </source>
</evidence>
<dbReference type="InterPro" id="IPR028082">
    <property type="entry name" value="Peripla_BP_I"/>
</dbReference>
<reference evidence="6 7" key="1">
    <citation type="submission" date="2024-01" db="EMBL/GenBank/DDBJ databases">
        <authorList>
            <person name="Deng Y."/>
            <person name="Su J."/>
        </authorList>
    </citation>
    <scope>NUCLEOTIDE SEQUENCE [LARGE SCALE GENOMIC DNA]</scope>
    <source>
        <strain evidence="6 7">CPCC 100088</strain>
    </source>
</reference>
<dbReference type="SUPFAM" id="SSF53822">
    <property type="entry name" value="Periplasmic binding protein-like I"/>
    <property type="match status" value="1"/>
</dbReference>
<dbReference type="InterPro" id="IPR025997">
    <property type="entry name" value="SBP_2_dom"/>
</dbReference>
<keyword evidence="7" id="KW-1185">Reference proteome</keyword>
<dbReference type="RefSeq" id="WP_339114598.1">
    <property type="nucleotide sequence ID" value="NZ_JAYWLC010000003.1"/>
</dbReference>
<keyword evidence="3 4" id="KW-0732">Signal</keyword>
<dbReference type="InterPro" id="IPR050555">
    <property type="entry name" value="Bact_Solute-Bind_Prot2"/>
</dbReference>
<comment type="caution">
    <text evidence="6">The sequence shown here is derived from an EMBL/GenBank/DDBJ whole genome shotgun (WGS) entry which is preliminary data.</text>
</comment>
<feature type="chain" id="PRO_5045689100" evidence="4">
    <location>
        <begin position="29"/>
        <end position="364"/>
    </location>
</feature>
<accession>A0ABV1SE26</accession>
<feature type="signal peptide" evidence="4">
    <location>
        <begin position="1"/>
        <end position="28"/>
    </location>
</feature>
<proteinExistence type="inferred from homology"/>
<evidence type="ECO:0000256" key="1">
    <source>
        <dbReference type="ARBA" id="ARBA00004418"/>
    </source>
</evidence>
<dbReference type="Gene3D" id="3.40.50.2300">
    <property type="match status" value="2"/>
</dbReference>
<evidence type="ECO:0000313" key="6">
    <source>
        <dbReference type="EMBL" id="MER5171146.1"/>
    </source>
</evidence>
<gene>
    <name evidence="6" type="ORF">VSX56_05090</name>
</gene>
<name>A0ABV1SE26_9RHOB</name>
<evidence type="ECO:0000256" key="2">
    <source>
        <dbReference type="ARBA" id="ARBA00007639"/>
    </source>
</evidence>
<evidence type="ECO:0000256" key="4">
    <source>
        <dbReference type="SAM" id="SignalP"/>
    </source>
</evidence>
<dbReference type="PANTHER" id="PTHR30036">
    <property type="entry name" value="D-XYLOSE-BINDING PERIPLASMIC PROTEIN"/>
    <property type="match status" value="1"/>
</dbReference>
<evidence type="ECO:0000313" key="7">
    <source>
        <dbReference type="Proteomes" id="UP001438953"/>
    </source>
</evidence>
<sequence length="364" mass="38837">MTISTLRTTASWLAACTIAATLATAAHAEEPTQMGKGADITSMCGTKPARVALIDGIGGDTWRRTTEEELRDEASKCSNITEVAYADAGGDSQKFNSDINSFVAQGYDIIIPFADFGDASMPAFRAATRAGVTMVPYFSKLSGTQGRDYTANVYQDQTVAGSLWAEWIGQNLGDANIVMLGGSPGAASSTNFFNGLKEGIKKYPGVKLLQDSYVTTNWNMADAQRATAGLIATYPKIDAIVTDHGPAALAVVNAYQQAGEKVPAILTIASGNELNCKFEDDKAAGKGWDFYALDGTTTIIRFAFRRALAEFEGTEDPEGTVLVPYVSNDSFKNVSLGCNKELPPDADLSSLLSEDQLKKVFGYE</sequence>